<evidence type="ECO:0000256" key="7">
    <source>
        <dbReference type="ARBA" id="ARBA00022840"/>
    </source>
</evidence>
<keyword evidence="9 12" id="KW-0131">Cell cycle</keyword>
<dbReference type="GO" id="GO:0005524">
    <property type="term" value="F:ATP binding"/>
    <property type="evidence" value="ECO:0007669"/>
    <property type="project" value="UniProtKB-UniRule"/>
</dbReference>
<evidence type="ECO:0000259" key="14">
    <source>
        <dbReference type="PROSITE" id="PS50893"/>
    </source>
</evidence>
<keyword evidence="16" id="KW-1185">Reference proteome</keyword>
<comment type="similarity">
    <text evidence="2 12">Belongs to the ABC transporter superfamily.</text>
</comment>
<evidence type="ECO:0000256" key="9">
    <source>
        <dbReference type="ARBA" id="ARBA00023306"/>
    </source>
</evidence>
<evidence type="ECO:0000256" key="12">
    <source>
        <dbReference type="RuleBase" id="RU365094"/>
    </source>
</evidence>
<dbReference type="Proteomes" id="UP000554965">
    <property type="component" value="Unassembled WGS sequence"/>
</dbReference>
<dbReference type="Pfam" id="PF00005">
    <property type="entry name" value="ABC_tran"/>
    <property type="match status" value="1"/>
</dbReference>
<comment type="caution">
    <text evidence="15">The sequence shown here is derived from an EMBL/GenBank/DDBJ whole genome shotgun (WGS) entry which is preliminary data.</text>
</comment>
<reference evidence="15 16" key="1">
    <citation type="submission" date="2017-10" db="EMBL/GenBank/DDBJ databases">
        <authorList>
            <consortium name="Urmite Genomes"/>
        </authorList>
    </citation>
    <scope>NUCLEOTIDE SEQUENCE [LARGE SCALE GENOMIC DNA]</scope>
    <source>
        <strain evidence="15 16">FB-527</strain>
    </source>
</reference>
<evidence type="ECO:0000256" key="6">
    <source>
        <dbReference type="ARBA" id="ARBA00022741"/>
    </source>
</evidence>
<dbReference type="SMART" id="SM00382">
    <property type="entry name" value="AAA"/>
    <property type="match status" value="1"/>
</dbReference>
<dbReference type="GO" id="GO:0016887">
    <property type="term" value="F:ATP hydrolysis activity"/>
    <property type="evidence" value="ECO:0007669"/>
    <property type="project" value="InterPro"/>
</dbReference>
<evidence type="ECO:0000256" key="2">
    <source>
        <dbReference type="ARBA" id="ARBA00005417"/>
    </source>
</evidence>
<dbReference type="NCBIfam" id="TIGR02673">
    <property type="entry name" value="FtsE"/>
    <property type="match status" value="1"/>
</dbReference>
<dbReference type="GO" id="GO:0005886">
    <property type="term" value="C:plasma membrane"/>
    <property type="evidence" value="ECO:0007669"/>
    <property type="project" value="UniProtKB-SubCell"/>
</dbReference>
<feature type="domain" description="ABC transporter" evidence="14">
    <location>
        <begin position="97"/>
        <end position="322"/>
    </location>
</feature>
<keyword evidence="4 12" id="KW-1003">Cell membrane</keyword>
<dbReference type="GO" id="GO:0051301">
    <property type="term" value="P:cell division"/>
    <property type="evidence" value="ECO:0007669"/>
    <property type="project" value="UniProtKB-UniRule"/>
</dbReference>
<proteinExistence type="inferred from homology"/>
<evidence type="ECO:0000313" key="15">
    <source>
        <dbReference type="EMBL" id="SOJ53958.1"/>
    </source>
</evidence>
<dbReference type="GO" id="GO:0022857">
    <property type="term" value="F:transmembrane transporter activity"/>
    <property type="evidence" value="ECO:0007669"/>
    <property type="project" value="TreeGrafter"/>
</dbReference>
<dbReference type="PANTHER" id="PTHR24220:SF470">
    <property type="entry name" value="CELL DIVISION ATP-BINDING PROTEIN FTSE"/>
    <property type="match status" value="1"/>
</dbReference>
<evidence type="ECO:0000256" key="13">
    <source>
        <dbReference type="SAM" id="MobiDB-lite"/>
    </source>
</evidence>
<evidence type="ECO:0000256" key="5">
    <source>
        <dbReference type="ARBA" id="ARBA00022618"/>
    </source>
</evidence>
<comment type="function">
    <text evidence="10">Part of the ABC transporter FtsEX involved in cellular division. Has ATPase activity.</text>
</comment>
<organism evidence="15 16">
    <name type="scientific">Mycobacterium simulans</name>
    <dbReference type="NCBI Taxonomy" id="627089"/>
    <lineage>
        <taxon>Bacteria</taxon>
        <taxon>Bacillati</taxon>
        <taxon>Actinomycetota</taxon>
        <taxon>Actinomycetes</taxon>
        <taxon>Mycobacteriales</taxon>
        <taxon>Mycobacteriaceae</taxon>
        <taxon>Mycobacterium</taxon>
    </lineage>
</organism>
<dbReference type="InterPro" id="IPR015854">
    <property type="entry name" value="ABC_transpr_LolD-like"/>
</dbReference>
<name>A0A7Z7N9M4_9MYCO</name>
<evidence type="ECO:0000313" key="16">
    <source>
        <dbReference type="Proteomes" id="UP000554965"/>
    </source>
</evidence>
<accession>A0A7Z7N9M4</accession>
<keyword evidence="8 12" id="KW-0472">Membrane</keyword>
<evidence type="ECO:0000256" key="4">
    <source>
        <dbReference type="ARBA" id="ARBA00022475"/>
    </source>
</evidence>
<sequence>MGAPHPSGAAGTPSDEDPDHDNAAPTHHDSARNHHHNHPASVHPAAAAVPAAAAFLSSEHDPAAGARAGPGAKHDAPGQLNFACQRIAPLHWRAVMITLDHVTKQYKSSARPALDDVNVKIDKGEFVFLIGPSGSGKSTFMRLLLAADTPTTGDIRVSKFHVNKLRGRHVPKLRQVIGCVFQDFRLLQQKTVYDNVAFALEVIGKRTDAINRVVPEVLETVGLSGKANRLPHELSGGEQQRVAIARAFVNRPLVLLADEPTGNLDPDTSKDIMDLLERINRTGTTVLMATHDHHIVDSMRQRVVELSLGRLVRDEQRGVYGMDR</sequence>
<protein>
    <recommendedName>
        <fullName evidence="3 12">Cell division ATP-binding protein FtsE</fullName>
    </recommendedName>
</protein>
<dbReference type="EMBL" id="OCTY01000002">
    <property type="protein sequence ID" value="SOJ53958.1"/>
    <property type="molecule type" value="Genomic_DNA"/>
</dbReference>
<evidence type="ECO:0000256" key="10">
    <source>
        <dbReference type="ARBA" id="ARBA00054718"/>
    </source>
</evidence>
<comment type="subcellular location">
    <subcellularLocation>
        <location evidence="1 12">Cell membrane</location>
        <topology evidence="1 12">Peripheral membrane protein</topology>
        <orientation evidence="1 12">Cytoplasmic side</orientation>
    </subcellularLocation>
</comment>
<dbReference type="PROSITE" id="PS00211">
    <property type="entry name" value="ABC_TRANSPORTER_1"/>
    <property type="match status" value="1"/>
</dbReference>
<evidence type="ECO:0000256" key="8">
    <source>
        <dbReference type="ARBA" id="ARBA00023136"/>
    </source>
</evidence>
<dbReference type="InterPro" id="IPR017871">
    <property type="entry name" value="ABC_transporter-like_CS"/>
</dbReference>
<dbReference type="Gene3D" id="3.40.50.300">
    <property type="entry name" value="P-loop containing nucleotide triphosphate hydrolases"/>
    <property type="match status" value="1"/>
</dbReference>
<keyword evidence="5 12" id="KW-0132">Cell division</keyword>
<dbReference type="SUPFAM" id="SSF52540">
    <property type="entry name" value="P-loop containing nucleoside triphosphate hydrolases"/>
    <property type="match status" value="1"/>
</dbReference>
<feature type="region of interest" description="Disordered" evidence="13">
    <location>
        <begin position="1"/>
        <end position="46"/>
    </location>
</feature>
<dbReference type="PROSITE" id="PS50893">
    <property type="entry name" value="ABC_TRANSPORTER_2"/>
    <property type="match status" value="1"/>
</dbReference>
<dbReference type="FunFam" id="3.40.50.300:FF:000056">
    <property type="entry name" value="Cell division ATP-binding protein FtsE"/>
    <property type="match status" value="1"/>
</dbReference>
<dbReference type="InterPro" id="IPR005286">
    <property type="entry name" value="Cell_div_FtsE"/>
</dbReference>
<gene>
    <name evidence="12 15" type="primary">ftsE</name>
    <name evidence="15" type="ORF">MSIMFB_01456</name>
</gene>
<keyword evidence="6 12" id="KW-0547">Nucleotide-binding</keyword>
<evidence type="ECO:0000256" key="3">
    <source>
        <dbReference type="ARBA" id="ARBA00020019"/>
    </source>
</evidence>
<dbReference type="InterPro" id="IPR003439">
    <property type="entry name" value="ABC_transporter-like_ATP-bd"/>
</dbReference>
<dbReference type="AlphaFoldDB" id="A0A7Z7N9M4"/>
<dbReference type="InterPro" id="IPR003593">
    <property type="entry name" value="AAA+_ATPase"/>
</dbReference>
<keyword evidence="7 12" id="KW-0067">ATP-binding</keyword>
<feature type="compositionally biased region" description="Basic and acidic residues" evidence="13">
    <location>
        <begin position="20"/>
        <end position="32"/>
    </location>
</feature>
<dbReference type="InterPro" id="IPR027417">
    <property type="entry name" value="P-loop_NTPase"/>
</dbReference>
<dbReference type="PANTHER" id="PTHR24220">
    <property type="entry name" value="IMPORT ATP-BINDING PROTEIN"/>
    <property type="match status" value="1"/>
</dbReference>
<evidence type="ECO:0000256" key="11">
    <source>
        <dbReference type="ARBA" id="ARBA00063837"/>
    </source>
</evidence>
<evidence type="ECO:0000256" key="1">
    <source>
        <dbReference type="ARBA" id="ARBA00004413"/>
    </source>
</evidence>
<comment type="subunit">
    <text evidence="11 12">Homodimer. Forms a membrane-associated complex with FtsX.</text>
</comment>